<proteinExistence type="predicted"/>
<dbReference type="SMART" id="SM00530">
    <property type="entry name" value="HTH_XRE"/>
    <property type="match status" value="1"/>
</dbReference>
<dbReference type="CDD" id="cd00093">
    <property type="entry name" value="HTH_XRE"/>
    <property type="match status" value="1"/>
</dbReference>
<dbReference type="EMBL" id="CP036347">
    <property type="protein sequence ID" value="QDU05719.1"/>
    <property type="molecule type" value="Genomic_DNA"/>
</dbReference>
<protein>
    <submittedName>
        <fullName evidence="2">HTH-type transcriptional repressor RghR</fullName>
    </submittedName>
</protein>
<dbReference type="Gene3D" id="1.10.260.40">
    <property type="entry name" value="lambda repressor-like DNA-binding domains"/>
    <property type="match status" value="1"/>
</dbReference>
<sequence length="119" mass="13551">MEFGHRLRELRKGRGLTLRSLAETVGVDFTYLSKIENGKAGYIPGADTIRSLALELDADPLELLLLADKVPPEMEGIASDTRARRFLKRAREVASPDDWEALLGMLDERQKDRERRKKE</sequence>
<name>A0A517WKG5_9PLAN</name>
<feature type="domain" description="HTH cro/C1-type" evidence="1">
    <location>
        <begin position="7"/>
        <end position="63"/>
    </location>
</feature>
<evidence type="ECO:0000259" key="1">
    <source>
        <dbReference type="PROSITE" id="PS50943"/>
    </source>
</evidence>
<evidence type="ECO:0000313" key="2">
    <source>
        <dbReference type="EMBL" id="QDU05719.1"/>
    </source>
</evidence>
<dbReference type="InterPro" id="IPR001387">
    <property type="entry name" value="Cro/C1-type_HTH"/>
</dbReference>
<reference evidence="2 3" key="1">
    <citation type="submission" date="2019-02" db="EMBL/GenBank/DDBJ databases">
        <title>Deep-cultivation of Planctomycetes and their phenomic and genomic characterization uncovers novel biology.</title>
        <authorList>
            <person name="Wiegand S."/>
            <person name="Jogler M."/>
            <person name="Boedeker C."/>
            <person name="Pinto D."/>
            <person name="Vollmers J."/>
            <person name="Rivas-Marin E."/>
            <person name="Kohn T."/>
            <person name="Peeters S.H."/>
            <person name="Heuer A."/>
            <person name="Rast P."/>
            <person name="Oberbeckmann S."/>
            <person name="Bunk B."/>
            <person name="Jeske O."/>
            <person name="Meyerdierks A."/>
            <person name="Storesund J.E."/>
            <person name="Kallscheuer N."/>
            <person name="Luecker S."/>
            <person name="Lage O.M."/>
            <person name="Pohl T."/>
            <person name="Merkel B.J."/>
            <person name="Hornburger P."/>
            <person name="Mueller R.-W."/>
            <person name="Bruemmer F."/>
            <person name="Labrenz M."/>
            <person name="Spormann A.M."/>
            <person name="Op den Camp H."/>
            <person name="Overmann J."/>
            <person name="Amann R."/>
            <person name="Jetten M.S.M."/>
            <person name="Mascher T."/>
            <person name="Medema M.H."/>
            <person name="Devos D.P."/>
            <person name="Kaster A.-K."/>
            <person name="Ovreas L."/>
            <person name="Rohde M."/>
            <person name="Galperin M.Y."/>
            <person name="Jogler C."/>
        </authorList>
    </citation>
    <scope>NUCLEOTIDE SEQUENCE [LARGE SCALE GENOMIC DNA]</scope>
    <source>
        <strain evidence="2 3">V6</strain>
    </source>
</reference>
<dbReference type="RefSeq" id="WP_145044246.1">
    <property type="nucleotide sequence ID" value="NZ_CP036347.1"/>
</dbReference>
<dbReference type="Proteomes" id="UP000320722">
    <property type="component" value="Chromosome"/>
</dbReference>
<accession>A0A517WKG5</accession>
<dbReference type="AlphaFoldDB" id="A0A517WKG5"/>
<dbReference type="Pfam" id="PF12844">
    <property type="entry name" value="HTH_19"/>
    <property type="match status" value="1"/>
</dbReference>
<dbReference type="PROSITE" id="PS50943">
    <property type="entry name" value="HTH_CROC1"/>
    <property type="match status" value="1"/>
</dbReference>
<organism evidence="2 3">
    <name type="scientific">Gimesia chilikensis</name>
    <dbReference type="NCBI Taxonomy" id="2605989"/>
    <lineage>
        <taxon>Bacteria</taxon>
        <taxon>Pseudomonadati</taxon>
        <taxon>Planctomycetota</taxon>
        <taxon>Planctomycetia</taxon>
        <taxon>Planctomycetales</taxon>
        <taxon>Planctomycetaceae</taxon>
        <taxon>Gimesia</taxon>
    </lineage>
</organism>
<dbReference type="GO" id="GO:0003677">
    <property type="term" value="F:DNA binding"/>
    <property type="evidence" value="ECO:0007669"/>
    <property type="project" value="InterPro"/>
</dbReference>
<dbReference type="SUPFAM" id="SSF47413">
    <property type="entry name" value="lambda repressor-like DNA-binding domains"/>
    <property type="match status" value="1"/>
</dbReference>
<gene>
    <name evidence="2" type="primary">rghR</name>
    <name evidence="2" type="ORF">V6x_54600</name>
</gene>
<evidence type="ECO:0000313" key="3">
    <source>
        <dbReference type="Proteomes" id="UP000320722"/>
    </source>
</evidence>
<dbReference type="InterPro" id="IPR010982">
    <property type="entry name" value="Lambda_DNA-bd_dom_sf"/>
</dbReference>